<organism evidence="1 2">
    <name type="scientific">Pleurotus eryngii</name>
    <name type="common">Boletus of the steppes</name>
    <dbReference type="NCBI Taxonomy" id="5323"/>
    <lineage>
        <taxon>Eukaryota</taxon>
        <taxon>Fungi</taxon>
        <taxon>Dikarya</taxon>
        <taxon>Basidiomycota</taxon>
        <taxon>Agaricomycotina</taxon>
        <taxon>Agaricomycetes</taxon>
        <taxon>Agaricomycetidae</taxon>
        <taxon>Agaricales</taxon>
        <taxon>Pleurotineae</taxon>
        <taxon>Pleurotaceae</taxon>
        <taxon>Pleurotus</taxon>
    </lineage>
</organism>
<protein>
    <submittedName>
        <fullName evidence="1">Uncharacterized protein</fullName>
    </submittedName>
</protein>
<accession>A0A9P5ZGU2</accession>
<sequence>VNTSKLASGLPSLMRTLGAHLQQTKRCPSLSSSVAVVGVGESLRRDRICLTAADARGECANSNLSGLILRAYSQVDSQRWRRASGSEMNIPSMPSRSVCNQVQCRRKHAPPMSRIMNLRQSTIGLQNPHEVIPPVDYGNGSLDAMTDSSTRWRPSIQVWIVAPSLKMS</sequence>
<proteinExistence type="predicted"/>
<feature type="non-terminal residue" evidence="1">
    <location>
        <position position="1"/>
    </location>
</feature>
<keyword evidence="2" id="KW-1185">Reference proteome</keyword>
<dbReference type="EMBL" id="MU154875">
    <property type="protein sequence ID" value="KAF9486868.1"/>
    <property type="molecule type" value="Genomic_DNA"/>
</dbReference>
<evidence type="ECO:0000313" key="2">
    <source>
        <dbReference type="Proteomes" id="UP000807025"/>
    </source>
</evidence>
<gene>
    <name evidence="1" type="ORF">BDN71DRAFT_1459110</name>
</gene>
<comment type="caution">
    <text evidence="1">The sequence shown here is derived from an EMBL/GenBank/DDBJ whole genome shotgun (WGS) entry which is preliminary data.</text>
</comment>
<reference evidence="1" key="1">
    <citation type="submission" date="2020-11" db="EMBL/GenBank/DDBJ databases">
        <authorList>
            <consortium name="DOE Joint Genome Institute"/>
            <person name="Ahrendt S."/>
            <person name="Riley R."/>
            <person name="Andreopoulos W."/>
            <person name="Labutti K."/>
            <person name="Pangilinan J."/>
            <person name="Ruiz-Duenas F.J."/>
            <person name="Barrasa J.M."/>
            <person name="Sanchez-Garcia M."/>
            <person name="Camarero S."/>
            <person name="Miyauchi S."/>
            <person name="Serrano A."/>
            <person name="Linde D."/>
            <person name="Babiker R."/>
            <person name="Drula E."/>
            <person name="Ayuso-Fernandez I."/>
            <person name="Pacheco R."/>
            <person name="Padilla G."/>
            <person name="Ferreira P."/>
            <person name="Barriuso J."/>
            <person name="Kellner H."/>
            <person name="Castanera R."/>
            <person name="Alfaro M."/>
            <person name="Ramirez L."/>
            <person name="Pisabarro A.G."/>
            <person name="Kuo A."/>
            <person name="Tritt A."/>
            <person name="Lipzen A."/>
            <person name="He G."/>
            <person name="Yan M."/>
            <person name="Ng V."/>
            <person name="Cullen D."/>
            <person name="Martin F."/>
            <person name="Rosso M.-N."/>
            <person name="Henrissat B."/>
            <person name="Hibbett D."/>
            <person name="Martinez A.T."/>
            <person name="Grigoriev I.V."/>
        </authorList>
    </citation>
    <scope>NUCLEOTIDE SEQUENCE</scope>
    <source>
        <strain evidence="1">ATCC 90797</strain>
    </source>
</reference>
<evidence type="ECO:0000313" key="1">
    <source>
        <dbReference type="EMBL" id="KAF9486868.1"/>
    </source>
</evidence>
<name>A0A9P5ZGU2_PLEER</name>
<dbReference type="AlphaFoldDB" id="A0A9P5ZGU2"/>
<dbReference type="Proteomes" id="UP000807025">
    <property type="component" value="Unassembled WGS sequence"/>
</dbReference>